<evidence type="ECO:0000313" key="2">
    <source>
        <dbReference type="Proteomes" id="UP001054945"/>
    </source>
</evidence>
<dbReference type="AlphaFoldDB" id="A0AAV4Y6J2"/>
<dbReference type="EMBL" id="BPLR01018837">
    <property type="protein sequence ID" value="GIZ02640.1"/>
    <property type="molecule type" value="Genomic_DNA"/>
</dbReference>
<sequence>MERFRTYKTIPRAHPHAEFRTGTTTLGPDSCLTSIWSTDYEKVLSAFPICGYEVHLEANAISGGALLPLAANERHKQALRLEGKRKMCVSRIYFVAWFLLPTASFFREAFEGQVSSCCLGFTASSISSVPGELRLTIGVAVASHWGVGGGAHDAWTQVVCAHLSA</sequence>
<comment type="caution">
    <text evidence="1">The sequence shown here is derived from an EMBL/GenBank/DDBJ whole genome shotgun (WGS) entry which is preliminary data.</text>
</comment>
<evidence type="ECO:0000313" key="1">
    <source>
        <dbReference type="EMBL" id="GIZ02640.1"/>
    </source>
</evidence>
<reference evidence="1 2" key="1">
    <citation type="submission" date="2021-06" db="EMBL/GenBank/DDBJ databases">
        <title>Caerostris extrusa draft genome.</title>
        <authorList>
            <person name="Kono N."/>
            <person name="Arakawa K."/>
        </authorList>
    </citation>
    <scope>NUCLEOTIDE SEQUENCE [LARGE SCALE GENOMIC DNA]</scope>
</reference>
<gene>
    <name evidence="1" type="ORF">CEXT_144511</name>
</gene>
<dbReference type="Proteomes" id="UP001054945">
    <property type="component" value="Unassembled WGS sequence"/>
</dbReference>
<accession>A0AAV4Y6J2</accession>
<organism evidence="1 2">
    <name type="scientific">Caerostris extrusa</name>
    <name type="common">Bark spider</name>
    <name type="synonym">Caerostris bankana</name>
    <dbReference type="NCBI Taxonomy" id="172846"/>
    <lineage>
        <taxon>Eukaryota</taxon>
        <taxon>Metazoa</taxon>
        <taxon>Ecdysozoa</taxon>
        <taxon>Arthropoda</taxon>
        <taxon>Chelicerata</taxon>
        <taxon>Arachnida</taxon>
        <taxon>Araneae</taxon>
        <taxon>Araneomorphae</taxon>
        <taxon>Entelegynae</taxon>
        <taxon>Araneoidea</taxon>
        <taxon>Araneidae</taxon>
        <taxon>Caerostris</taxon>
    </lineage>
</organism>
<name>A0AAV4Y6J2_CAEEX</name>
<proteinExistence type="predicted"/>
<keyword evidence="2" id="KW-1185">Reference proteome</keyword>
<protein>
    <submittedName>
        <fullName evidence="1">Uncharacterized protein</fullName>
    </submittedName>
</protein>